<reference evidence="1 2" key="1">
    <citation type="submission" date="2019-03" db="EMBL/GenBank/DDBJ databases">
        <title>Single cell metagenomics reveals metabolic interactions within the superorganism composed of flagellate Streblomastix strix and complex community of Bacteroidetes bacteria on its surface.</title>
        <authorList>
            <person name="Treitli S.C."/>
            <person name="Kolisko M."/>
            <person name="Husnik F."/>
            <person name="Keeling P."/>
            <person name="Hampl V."/>
        </authorList>
    </citation>
    <scope>NUCLEOTIDE SEQUENCE [LARGE SCALE GENOMIC DNA]</scope>
    <source>
        <strain evidence="1">ST1C</strain>
    </source>
</reference>
<gene>
    <name evidence="1" type="ORF">EZS28_007454</name>
</gene>
<name>A0A5J4WQJ3_9EUKA</name>
<dbReference type="EMBL" id="SNRW01001283">
    <property type="protein sequence ID" value="KAA6397013.1"/>
    <property type="molecule type" value="Genomic_DNA"/>
</dbReference>
<evidence type="ECO:0000313" key="1">
    <source>
        <dbReference type="EMBL" id="KAA6397013.1"/>
    </source>
</evidence>
<dbReference type="Proteomes" id="UP000324800">
    <property type="component" value="Unassembled WGS sequence"/>
</dbReference>
<dbReference type="AlphaFoldDB" id="A0A5J4WQJ3"/>
<evidence type="ECO:0000313" key="2">
    <source>
        <dbReference type="Proteomes" id="UP000324800"/>
    </source>
</evidence>
<organism evidence="1 2">
    <name type="scientific">Streblomastix strix</name>
    <dbReference type="NCBI Taxonomy" id="222440"/>
    <lineage>
        <taxon>Eukaryota</taxon>
        <taxon>Metamonada</taxon>
        <taxon>Preaxostyla</taxon>
        <taxon>Oxymonadida</taxon>
        <taxon>Streblomastigidae</taxon>
        <taxon>Streblomastix</taxon>
    </lineage>
</organism>
<proteinExistence type="predicted"/>
<protein>
    <submittedName>
        <fullName evidence="1">Uncharacterized protein</fullName>
    </submittedName>
</protein>
<comment type="caution">
    <text evidence="1">The sequence shown here is derived from an EMBL/GenBank/DDBJ whole genome shotgun (WGS) entry which is preliminary data.</text>
</comment>
<sequence>MVVRFPCFMTQAEKEVARIAAQRDEQDDTSVLLVGGGDRLLSSFGGIENLTSIAFSGMSSAVASYGLHRIGNLYIFSIVATGGNYNIGTFDTSYLAIDDQAVATYISFPNSTVDKGGYLSITHSTGVIFLPLFVHSCYSEIAMISQTLPTPAQSLLTLPGFTWADYLTHCSGKIDEQSLKPMLAQMDKAIVQWLGKFMKFETQKGNTGPRVMVIQFPTYREIGAEYVDHNIECDDNTLSTYGNFFQQNANVSVNLLISVFGLPIFPFFNID</sequence>
<accession>A0A5J4WQJ3</accession>